<proteinExistence type="predicted"/>
<dbReference type="NCBIfam" id="TIGR04529">
    <property type="entry name" value="MTB_hemophore"/>
    <property type="match status" value="1"/>
</dbReference>
<accession>A0ABS6KR32</accession>
<feature type="chain" id="PRO_5045252171" evidence="1">
    <location>
        <begin position="33"/>
        <end position="115"/>
    </location>
</feature>
<name>A0ABS6KR32_9MYCO</name>
<evidence type="ECO:0000313" key="2">
    <source>
        <dbReference type="EMBL" id="MBU9765940.1"/>
    </source>
</evidence>
<dbReference type="InterPro" id="IPR016572">
    <property type="entry name" value="UCP010611"/>
</dbReference>
<dbReference type="InterPro" id="IPR032407">
    <property type="entry name" value="MHB"/>
</dbReference>
<dbReference type="Proteomes" id="UP000812982">
    <property type="component" value="Unassembled WGS sequence"/>
</dbReference>
<keyword evidence="3" id="KW-1185">Reference proteome</keyword>
<gene>
    <name evidence="2" type="ORF">FR943_19110</name>
</gene>
<sequence>MITSSRKFIAAALGGLALSVPLTLAGAGVASAQPDFTAVVNTTCNYDQVMAALNAQRPDLAQQFNASPFAQGALRNFLASGPAERQQTVNQIQASPAAAQYFGPINMIASSCNNY</sequence>
<protein>
    <submittedName>
        <fullName evidence="2">Hemophore-related protein</fullName>
    </submittedName>
</protein>
<evidence type="ECO:0000313" key="3">
    <source>
        <dbReference type="Proteomes" id="UP000812982"/>
    </source>
</evidence>
<comment type="caution">
    <text evidence="2">The sequence shown here is derived from an EMBL/GenBank/DDBJ whole genome shotgun (WGS) entry which is preliminary data.</text>
</comment>
<dbReference type="EMBL" id="VOMB01000021">
    <property type="protein sequence ID" value="MBU9765940.1"/>
    <property type="molecule type" value="Genomic_DNA"/>
</dbReference>
<dbReference type="PIRSF" id="PIRSF010611">
    <property type="entry name" value="UCP010611"/>
    <property type="match status" value="1"/>
</dbReference>
<feature type="signal peptide" evidence="1">
    <location>
        <begin position="1"/>
        <end position="32"/>
    </location>
</feature>
<evidence type="ECO:0000256" key="1">
    <source>
        <dbReference type="SAM" id="SignalP"/>
    </source>
</evidence>
<organism evidence="2 3">
    <name type="scientific">[Mycobacterium] fortunisiensis</name>
    <dbReference type="NCBI Taxonomy" id="2600579"/>
    <lineage>
        <taxon>Bacteria</taxon>
        <taxon>Bacillati</taxon>
        <taxon>Actinomycetota</taxon>
        <taxon>Actinomycetes</taxon>
        <taxon>Mycobacteriales</taxon>
        <taxon>Mycobacteriaceae</taxon>
        <taxon>Mycolicibacterium</taxon>
    </lineage>
</organism>
<dbReference type="RefSeq" id="WP_217159802.1">
    <property type="nucleotide sequence ID" value="NZ_VOMB01000021.1"/>
</dbReference>
<keyword evidence="1" id="KW-0732">Signal</keyword>
<reference evidence="2 3" key="1">
    <citation type="journal article" date="2021" name="Sci. Rep.">
        <title>Phenotypic and genomic hallmarks of a novel, potentially pathogenic rapidly growing Mycobacterium species related to the Mycobacterium fortuitum complex.</title>
        <authorList>
            <person name="Gharbi R."/>
            <person name="Khanna V."/>
            <person name="Frigui W."/>
            <person name="Mhenni B."/>
            <person name="Brosch R."/>
            <person name="Mardassi H."/>
        </authorList>
    </citation>
    <scope>NUCLEOTIDE SEQUENCE [LARGE SCALE GENOMIC DNA]</scope>
    <source>
        <strain evidence="2 3">TNTM28</strain>
    </source>
</reference>